<evidence type="ECO:0000313" key="11">
    <source>
        <dbReference type="Proteomes" id="UP000297713"/>
    </source>
</evidence>
<dbReference type="OrthoDB" id="9805408at2"/>
<comment type="pathway">
    <text evidence="1 8">Amino-acid biosynthesis; L-lysine biosynthesis via DAP pathway; DL-2,6-diaminopimelate from LL-2,6-diaminopimelate: step 1/1.</text>
</comment>
<proteinExistence type="inferred from homology"/>
<feature type="binding site" evidence="8">
    <location>
        <position position="64"/>
    </location>
    <ligand>
        <name>substrate</name>
    </ligand>
</feature>
<dbReference type="NCBIfam" id="TIGR00652">
    <property type="entry name" value="DapF"/>
    <property type="match status" value="1"/>
</dbReference>
<feature type="binding site" evidence="8">
    <location>
        <begin position="74"/>
        <end position="75"/>
    </location>
    <ligand>
        <name>substrate</name>
    </ligand>
</feature>
<dbReference type="InterPro" id="IPR001653">
    <property type="entry name" value="DAP_epimerase_DapF"/>
</dbReference>
<organism evidence="10 11">
    <name type="scientific">Methylacidiphilum caldifontis</name>
    <dbReference type="NCBI Taxonomy" id="2795386"/>
    <lineage>
        <taxon>Bacteria</taxon>
        <taxon>Pseudomonadati</taxon>
        <taxon>Verrucomicrobiota</taxon>
        <taxon>Methylacidiphilae</taxon>
        <taxon>Methylacidiphilales</taxon>
        <taxon>Methylacidiphilaceae</taxon>
        <taxon>Methylacidiphilum (ex Ratnadevi et al. 2023)</taxon>
    </lineage>
</organism>
<evidence type="ECO:0000313" key="10">
    <source>
        <dbReference type="EMBL" id="TFE67696.1"/>
    </source>
</evidence>
<gene>
    <name evidence="8" type="primary">dapF</name>
    <name evidence="10" type="ORF">A7Q10_09180</name>
</gene>
<comment type="catalytic activity">
    <reaction evidence="7 8">
        <text>(2S,6S)-2,6-diaminopimelate = meso-2,6-diaminopimelate</text>
        <dbReference type="Rhea" id="RHEA:15393"/>
        <dbReference type="ChEBI" id="CHEBI:57609"/>
        <dbReference type="ChEBI" id="CHEBI:57791"/>
        <dbReference type="EC" id="5.1.1.7"/>
    </reaction>
</comment>
<feature type="site" description="Could be important to modulate the pK values of the two catalytic cysteine residues" evidence="8">
    <location>
        <position position="201"/>
    </location>
</feature>
<dbReference type="Proteomes" id="UP000297713">
    <property type="component" value="Unassembled WGS sequence"/>
</dbReference>
<dbReference type="AlphaFoldDB" id="A0A4Y8PA56"/>
<comment type="subunit">
    <text evidence="8">Homodimer.</text>
</comment>
<feature type="active site" description="Proton acceptor" evidence="8">
    <location>
        <position position="211"/>
    </location>
</feature>
<dbReference type="EC" id="5.1.1.7" evidence="3 8"/>
<dbReference type="PANTHER" id="PTHR31689:SF0">
    <property type="entry name" value="DIAMINOPIMELATE EPIMERASE"/>
    <property type="match status" value="1"/>
</dbReference>
<dbReference type="Pfam" id="PF01678">
    <property type="entry name" value="DAP_epimerase"/>
    <property type="match status" value="2"/>
</dbReference>
<keyword evidence="8" id="KW-0963">Cytoplasm</keyword>
<feature type="binding site" evidence="8">
    <location>
        <position position="183"/>
    </location>
    <ligand>
        <name>substrate</name>
    </ligand>
</feature>
<comment type="caution">
    <text evidence="10">The sequence shown here is derived from an EMBL/GenBank/DDBJ whole genome shotgun (WGS) entry which is preliminary data.</text>
</comment>
<comment type="subcellular location">
    <subcellularLocation>
        <location evidence="8">Cytoplasm</location>
    </subcellularLocation>
</comment>
<keyword evidence="5 8" id="KW-0457">Lysine biosynthesis</keyword>
<dbReference type="GO" id="GO:0008837">
    <property type="term" value="F:diaminopimelate epimerase activity"/>
    <property type="evidence" value="ECO:0007669"/>
    <property type="project" value="UniProtKB-UniRule"/>
</dbReference>
<dbReference type="RefSeq" id="WP_134440399.1">
    <property type="nucleotide sequence ID" value="NZ_LXQC01000149.1"/>
</dbReference>
<dbReference type="HAMAP" id="MF_00197">
    <property type="entry name" value="DAP_epimerase"/>
    <property type="match status" value="1"/>
</dbReference>
<evidence type="ECO:0000256" key="5">
    <source>
        <dbReference type="ARBA" id="ARBA00023154"/>
    </source>
</evidence>
<keyword evidence="6 8" id="KW-0413">Isomerase</keyword>
<comment type="caution">
    <text evidence="8">Lacks conserved residue(s) required for the propagation of feature annotation.</text>
</comment>
<keyword evidence="11" id="KW-1185">Reference proteome</keyword>
<sequence length="273" mass="30304">MDIFFTKMQGAGNDFILLDNRKNSIQLNTARISYLCDRYRGIGADGLLVIENGDATEPRMVYFNADGSRASFCGNGARCFARFLFEKGVGNIEKKQVSFITDAGRVTGWISEEGVKITVPSPKDLRLQIPLRLNDRLFEVHKINTGVPHVVLFGDYENLSLDSFRALGSSIRWHEDFKPEGTNVNFVWKVAEQKIKVRTYERGVEGETLACGSGVTASALISHLVLGMDSPIEVLVRSGDSLKVYFTRLDQAFNEVILEGPAKKVFVGTIDIA</sequence>
<comment type="similarity">
    <text evidence="2 8">Belongs to the diaminopimelate epimerase family.</text>
</comment>
<feature type="binding site" evidence="8">
    <location>
        <position position="13"/>
    </location>
    <ligand>
        <name>substrate</name>
    </ligand>
</feature>
<feature type="active site" description="Proton donor" evidence="8">
    <location>
        <position position="73"/>
    </location>
</feature>
<evidence type="ECO:0000256" key="1">
    <source>
        <dbReference type="ARBA" id="ARBA00005196"/>
    </source>
</evidence>
<dbReference type="PROSITE" id="PS01326">
    <property type="entry name" value="DAP_EPIMERASE"/>
    <property type="match status" value="1"/>
</dbReference>
<reference evidence="10 11" key="1">
    <citation type="submission" date="2016-05" db="EMBL/GenBank/DDBJ databases">
        <title>Diversity and Homogeneity among Thermoacidophilic Verrucomicrobia Methanotrophs Linked with Geographical Origin.</title>
        <authorList>
            <person name="Erikstad H.-A."/>
            <person name="Smestad N.B."/>
            <person name="Ceballos R.M."/>
            <person name="Birkeland N.-K."/>
        </authorList>
    </citation>
    <scope>NUCLEOTIDE SEQUENCE [LARGE SCALE GENOMIC DNA]</scope>
    <source>
        <strain evidence="10 11">Phi</strain>
    </source>
</reference>
<feature type="site" description="Could be important to modulate the pK values of the two catalytic cysteine residues" evidence="8">
    <location>
        <position position="149"/>
    </location>
</feature>
<evidence type="ECO:0000256" key="8">
    <source>
        <dbReference type="HAMAP-Rule" id="MF_00197"/>
    </source>
</evidence>
<dbReference type="GO" id="GO:0009089">
    <property type="term" value="P:lysine biosynthetic process via diaminopimelate"/>
    <property type="evidence" value="ECO:0007669"/>
    <property type="project" value="UniProtKB-UniRule"/>
</dbReference>
<feature type="binding site" evidence="8">
    <location>
        <begin position="201"/>
        <end position="202"/>
    </location>
    <ligand>
        <name>substrate</name>
    </ligand>
</feature>
<evidence type="ECO:0000256" key="4">
    <source>
        <dbReference type="ARBA" id="ARBA00022605"/>
    </source>
</evidence>
<comment type="function">
    <text evidence="8">Catalyzes the stereoinversion of LL-2,6-diaminopimelate (L,L-DAP) to meso-diaminopimelate (meso-DAP), a precursor of L-lysine and an essential component of the bacterial peptidoglycan.</text>
</comment>
<evidence type="ECO:0000256" key="2">
    <source>
        <dbReference type="ARBA" id="ARBA00010219"/>
    </source>
</evidence>
<keyword evidence="4 8" id="KW-0028">Amino-acid biosynthesis</keyword>
<dbReference type="UniPathway" id="UPA00034">
    <property type="reaction ID" value="UER00025"/>
</dbReference>
<feature type="binding site" evidence="8">
    <location>
        <begin position="212"/>
        <end position="213"/>
    </location>
    <ligand>
        <name>substrate</name>
    </ligand>
</feature>
<evidence type="ECO:0000256" key="9">
    <source>
        <dbReference type="PROSITE-ProRule" id="PRU10125"/>
    </source>
</evidence>
<feature type="active site" evidence="9">
    <location>
        <position position="73"/>
    </location>
</feature>
<dbReference type="EMBL" id="LXQC01000149">
    <property type="protein sequence ID" value="TFE67696.1"/>
    <property type="molecule type" value="Genomic_DNA"/>
</dbReference>
<evidence type="ECO:0000256" key="7">
    <source>
        <dbReference type="ARBA" id="ARBA00051712"/>
    </source>
</evidence>
<dbReference type="PANTHER" id="PTHR31689">
    <property type="entry name" value="DIAMINOPIMELATE EPIMERASE, CHLOROPLASTIC"/>
    <property type="match status" value="1"/>
</dbReference>
<evidence type="ECO:0000256" key="3">
    <source>
        <dbReference type="ARBA" id="ARBA00013080"/>
    </source>
</evidence>
<accession>A0A4Y8PA56</accession>
<dbReference type="InterPro" id="IPR018510">
    <property type="entry name" value="DAP_epimerase_AS"/>
</dbReference>
<name>A0A4Y8PA56_9BACT</name>
<dbReference type="SUPFAM" id="SSF54506">
    <property type="entry name" value="Diaminopimelate epimerase-like"/>
    <property type="match status" value="2"/>
</dbReference>
<evidence type="ECO:0000256" key="6">
    <source>
        <dbReference type="ARBA" id="ARBA00023235"/>
    </source>
</evidence>
<dbReference type="GO" id="GO:0005829">
    <property type="term" value="C:cytosol"/>
    <property type="evidence" value="ECO:0007669"/>
    <property type="project" value="TreeGrafter"/>
</dbReference>
<dbReference type="Gene3D" id="3.10.310.10">
    <property type="entry name" value="Diaminopimelate Epimerase, Chain A, domain 1"/>
    <property type="match status" value="2"/>
</dbReference>
<protein>
    <recommendedName>
        <fullName evidence="3 8">Diaminopimelate epimerase</fullName>
        <shortName evidence="8">DAP epimerase</shortName>
        <ecNumber evidence="3 8">5.1.1.7</ecNumber>
    </recommendedName>
    <alternativeName>
        <fullName evidence="8">PLP-independent amino acid racemase</fullName>
    </alternativeName>
</protein>